<comment type="similarity">
    <text evidence="1">Belongs to the TolB family.</text>
</comment>
<gene>
    <name evidence="2" type="ORF">ABCS64_05390</name>
</gene>
<evidence type="ECO:0000313" key="2">
    <source>
        <dbReference type="EMBL" id="MFA9949767.1"/>
    </source>
</evidence>
<proteinExistence type="inferred from homology"/>
<accession>A0ABV4UDX8</accession>
<comment type="caution">
    <text evidence="2">The sequence shown here is derived from an EMBL/GenBank/DDBJ whole genome shotgun (WGS) entry which is preliminary data.</text>
</comment>
<dbReference type="Proteomes" id="UP001574673">
    <property type="component" value="Unassembled WGS sequence"/>
</dbReference>
<reference evidence="3" key="1">
    <citation type="submission" date="2024-06" db="EMBL/GenBank/DDBJ databases">
        <title>Radixoralia hellwigii gen. nov., sp nov., isolated from a root canal in the human oral cavity.</title>
        <authorList>
            <person name="Bartsch S."/>
            <person name="Wittmer A."/>
            <person name="Schulz A.-K."/>
            <person name="Neumann-Schaal M."/>
            <person name="Wolf J."/>
            <person name="Gronow S."/>
            <person name="Tennert C."/>
            <person name="Haecker G."/>
            <person name="Cieplik F."/>
            <person name="Al-Ahmad A."/>
        </authorList>
    </citation>
    <scope>NUCLEOTIDE SEQUENCE [LARGE SCALE GENOMIC DNA]</scope>
    <source>
        <strain evidence="3">Wk13</strain>
    </source>
</reference>
<dbReference type="RefSeq" id="WP_418890875.1">
    <property type="nucleotide sequence ID" value="NZ_JBEUWX010000002.1"/>
</dbReference>
<dbReference type="Pfam" id="PF07676">
    <property type="entry name" value="PD40"/>
    <property type="match status" value="2"/>
</dbReference>
<dbReference type="PANTHER" id="PTHR36842">
    <property type="entry name" value="PROTEIN TOLB HOMOLOG"/>
    <property type="match status" value="1"/>
</dbReference>
<organism evidence="2 3">
    <name type="scientific">Dentiradicibacter hellwigii</name>
    <dbReference type="NCBI Taxonomy" id="3149053"/>
    <lineage>
        <taxon>Bacteria</taxon>
        <taxon>Pseudomonadati</taxon>
        <taxon>Pseudomonadota</taxon>
        <taxon>Betaproteobacteria</taxon>
        <taxon>Rhodocyclales</taxon>
        <taxon>Rhodocyclaceae</taxon>
        <taxon>Dentiradicibacter</taxon>
    </lineage>
</organism>
<evidence type="ECO:0000313" key="3">
    <source>
        <dbReference type="Proteomes" id="UP001574673"/>
    </source>
</evidence>
<dbReference type="InterPro" id="IPR011042">
    <property type="entry name" value="6-blade_b-propeller_TolB-like"/>
</dbReference>
<dbReference type="Gene3D" id="2.120.10.30">
    <property type="entry name" value="TolB, C-terminal domain"/>
    <property type="match status" value="1"/>
</dbReference>
<dbReference type="SUPFAM" id="SSF69304">
    <property type="entry name" value="Tricorn protease N-terminal domain"/>
    <property type="match status" value="1"/>
</dbReference>
<dbReference type="InterPro" id="IPR011659">
    <property type="entry name" value="WD40"/>
</dbReference>
<keyword evidence="3" id="KW-1185">Reference proteome</keyword>
<evidence type="ECO:0000256" key="1">
    <source>
        <dbReference type="ARBA" id="ARBA00009820"/>
    </source>
</evidence>
<name>A0ABV4UDX8_9RHOO</name>
<dbReference type="EMBL" id="JBEUWX010000002">
    <property type="protein sequence ID" value="MFA9949767.1"/>
    <property type="molecule type" value="Genomic_DNA"/>
</dbReference>
<protein>
    <submittedName>
        <fullName evidence="2">Uncharacterized protein</fullName>
    </submittedName>
</protein>
<sequence>MGKRSFLFKLVLGIFLGLFVLMQVQAETIYPTGLKANKGYLAVSPDGEKVVFETNYFSHGLRLLDTKTKTISVIPQNTERTLGHPRWSPDGSRIVLVSAAIENNYFNLDDMKIVLLDTKNWNEKIISASQGVNIFPFFSQDGKQVYYFKGKKREEGKTPATDYDLYSIDLDSYQETRLTYKEFHQVNRGDDNGHNIVITGERMELEKQKRKRSPIVSLLEMPFQYFIKEIITIMNIFIEHKKSDGHKNSYNKLLESLSWEKLYRIDKKTKAISMIDVHDPENFFEFRSPRYHRSKEIYFISKRKSLQSEWFLSKADQDGSNPKVLQEVSIVGGFDIAQETGDIFIIDKIGEEIVIKKL</sequence>